<feature type="transmembrane region" description="Helical" evidence="1">
    <location>
        <begin position="7"/>
        <end position="35"/>
    </location>
</feature>
<dbReference type="Proteomes" id="UP000482155">
    <property type="component" value="Unassembled WGS sequence"/>
</dbReference>
<reference evidence="2 3" key="1">
    <citation type="submission" date="2020-02" db="EMBL/GenBank/DDBJ databases">
        <authorList>
            <person name="Kim M.K."/>
        </authorList>
    </citation>
    <scope>NUCLEOTIDE SEQUENCE [LARGE SCALE GENOMIC DNA]</scope>
    <source>
        <strain evidence="2 3">17J57-3</strain>
    </source>
</reference>
<evidence type="ECO:0000256" key="1">
    <source>
        <dbReference type="SAM" id="Phobius"/>
    </source>
</evidence>
<comment type="caution">
    <text evidence="2">The sequence shown here is derived from an EMBL/GenBank/DDBJ whole genome shotgun (WGS) entry which is preliminary data.</text>
</comment>
<keyword evidence="1" id="KW-0472">Membrane</keyword>
<dbReference type="RefSeq" id="WP_163960194.1">
    <property type="nucleotide sequence ID" value="NZ_JAAIVB010000008.1"/>
</dbReference>
<dbReference type="AlphaFoldDB" id="A0A6B3SGM0"/>
<organism evidence="2 3">
    <name type="scientific">Noviherbaspirillum galbum</name>
    <dbReference type="NCBI Taxonomy" id="2709383"/>
    <lineage>
        <taxon>Bacteria</taxon>
        <taxon>Pseudomonadati</taxon>
        <taxon>Pseudomonadota</taxon>
        <taxon>Betaproteobacteria</taxon>
        <taxon>Burkholderiales</taxon>
        <taxon>Oxalobacteraceae</taxon>
        <taxon>Noviherbaspirillum</taxon>
    </lineage>
</organism>
<keyword evidence="1" id="KW-1133">Transmembrane helix</keyword>
<name>A0A6B3SGM0_9BURK</name>
<protein>
    <submittedName>
        <fullName evidence="2">NfeD family protein</fullName>
    </submittedName>
</protein>
<dbReference type="EMBL" id="JAAIVB010000008">
    <property type="protein sequence ID" value="NEX59753.1"/>
    <property type="molecule type" value="Genomic_DNA"/>
</dbReference>
<evidence type="ECO:0000313" key="2">
    <source>
        <dbReference type="EMBL" id="NEX59753.1"/>
    </source>
</evidence>
<proteinExistence type="predicted"/>
<gene>
    <name evidence="2" type="ORF">G3574_01555</name>
</gene>
<keyword evidence="3" id="KW-1185">Reference proteome</keyword>
<sequence length="148" mass="16045">MANWIVWILLAGVLVVLELFTGTFYLLMIALGLAAGGLVALVGAGEAAQFVAAAIVGVAATSILHRTRLGKQTRHAASRNPDVLLDIGQQLRIDSWSERSARASYRGAEWDVELDDSFPENRIPLPGHYVIREIRGSRLIVVPAVHHA</sequence>
<evidence type="ECO:0000313" key="3">
    <source>
        <dbReference type="Proteomes" id="UP000482155"/>
    </source>
</evidence>
<accession>A0A6B3SGM0</accession>
<feature type="transmembrane region" description="Helical" evidence="1">
    <location>
        <begin position="47"/>
        <end position="64"/>
    </location>
</feature>
<keyword evidence="1" id="KW-0812">Transmembrane</keyword>